<evidence type="ECO:0000256" key="2">
    <source>
        <dbReference type="SAM" id="MobiDB-lite"/>
    </source>
</evidence>
<dbReference type="PANTHER" id="PTHR43941">
    <property type="entry name" value="STRUCTURAL MAINTENANCE OF CHROMOSOMES PROTEIN 2"/>
    <property type="match status" value="1"/>
</dbReference>
<feature type="compositionally biased region" description="Basic and acidic residues" evidence="2">
    <location>
        <begin position="24"/>
        <end position="37"/>
    </location>
</feature>
<accession>A0ABQ5KMR5</accession>
<evidence type="ECO:0000313" key="4">
    <source>
        <dbReference type="Proteomes" id="UP001057375"/>
    </source>
</evidence>
<evidence type="ECO:0000256" key="1">
    <source>
        <dbReference type="SAM" id="Coils"/>
    </source>
</evidence>
<feature type="compositionally biased region" description="Polar residues" evidence="2">
    <location>
        <begin position="224"/>
        <end position="236"/>
    </location>
</feature>
<keyword evidence="4" id="KW-1185">Reference proteome</keyword>
<dbReference type="PANTHER" id="PTHR43941:SF1">
    <property type="entry name" value="STRUCTURAL MAINTENANCE OF CHROMOSOMES PROTEIN 2"/>
    <property type="match status" value="1"/>
</dbReference>
<evidence type="ECO:0000313" key="3">
    <source>
        <dbReference type="EMBL" id="GKT33226.1"/>
    </source>
</evidence>
<feature type="compositionally biased region" description="Basic and acidic residues" evidence="2">
    <location>
        <begin position="589"/>
        <end position="614"/>
    </location>
</feature>
<dbReference type="Proteomes" id="UP001057375">
    <property type="component" value="Unassembled WGS sequence"/>
</dbReference>
<feature type="region of interest" description="Disordered" evidence="2">
    <location>
        <begin position="70"/>
        <end position="194"/>
    </location>
</feature>
<proteinExistence type="predicted"/>
<dbReference type="EMBL" id="BQXS01010176">
    <property type="protein sequence ID" value="GKT33226.1"/>
    <property type="molecule type" value="Genomic_DNA"/>
</dbReference>
<feature type="coiled-coil region" evidence="1">
    <location>
        <begin position="437"/>
        <end position="520"/>
    </location>
</feature>
<feature type="region of interest" description="Disordered" evidence="2">
    <location>
        <begin position="667"/>
        <end position="708"/>
    </location>
</feature>
<dbReference type="SUPFAM" id="SSF57997">
    <property type="entry name" value="Tropomyosin"/>
    <property type="match status" value="1"/>
</dbReference>
<feature type="region of interest" description="Disordered" evidence="2">
    <location>
        <begin position="589"/>
        <end position="625"/>
    </location>
</feature>
<feature type="region of interest" description="Disordered" evidence="2">
    <location>
        <begin position="210"/>
        <end position="248"/>
    </location>
</feature>
<feature type="compositionally biased region" description="Low complexity" evidence="2">
    <location>
        <begin position="112"/>
        <end position="121"/>
    </location>
</feature>
<keyword evidence="1" id="KW-0175">Coiled coil</keyword>
<comment type="caution">
    <text evidence="3">The sequence shown here is derived from an EMBL/GenBank/DDBJ whole genome shotgun (WGS) entry which is preliminary data.</text>
</comment>
<feature type="non-terminal residue" evidence="3">
    <location>
        <position position="708"/>
    </location>
</feature>
<feature type="compositionally biased region" description="Polar residues" evidence="2">
    <location>
        <begin position="152"/>
        <end position="179"/>
    </location>
</feature>
<feature type="region of interest" description="Disordered" evidence="2">
    <location>
        <begin position="1"/>
        <end position="37"/>
    </location>
</feature>
<gene>
    <name evidence="3" type="ORF">ADUPG1_007206</name>
</gene>
<reference evidence="3" key="1">
    <citation type="submission" date="2022-03" db="EMBL/GenBank/DDBJ databases">
        <title>Draft genome sequence of Aduncisulcus paluster, a free-living microaerophilic Fornicata.</title>
        <authorList>
            <person name="Yuyama I."/>
            <person name="Kume K."/>
            <person name="Tamura T."/>
            <person name="Inagaki Y."/>
            <person name="Hashimoto T."/>
        </authorList>
    </citation>
    <scope>NUCLEOTIDE SEQUENCE</scope>
    <source>
        <strain evidence="3">NY0171</strain>
    </source>
</reference>
<feature type="compositionally biased region" description="Basic and acidic residues" evidence="2">
    <location>
        <begin position="78"/>
        <end position="97"/>
    </location>
</feature>
<protein>
    <submittedName>
        <fullName evidence="3">Uncharacterized protein</fullName>
    </submittedName>
</protein>
<sequence length="708" mass="80331">MKDSHHEPLSENVMDVDGGHSVSRQREPGSGDPEHQIRILEDEKRAAERANAQNAEMVKRLKFRLETLKSSLSTKQNALKEKESEVEEMRSEQEHLSEQVSSLQTKQHESQQKLSQQQKKLQSAEKEVLRLKRRIKIVDSSSMGPTSPRRAGSSSISGSFRTLQLSPRQGRTVSSSQRPQELDIPSEGHTGSTELPSWILNQSISPGSLQIPKAGVSSGRLASKHSQGPVTLSQSLRMPHSHGKDGQEVSSDRLKHFLDDLHDIKSERSELGEEYGMEEDDPDRLRHEDMKVFLDDESPSHGGAPVSGIPPNLRALLAKSPISVIDELIAIIQNGLDSAKEAQNAQERAERLANQLGATVSREQTLRKKLDFANARIKYLLGNLGKKETVKTIYIGGDKGGSRFQKSFGGSDLVKQPSQIDFAKKSQAQDKQLAEARAELVEKARGLESREKDLANREILDKQNMKDLEDEKQRLEDEKHALEEEWEKIEEERKLFSDEKTSLQQEIDTLKAQLSTMMDEDLSEECGDYIDQITELQAQKSAFDKENADLHKSLMAELASLETDMEDSDAEQRERSELEAEIAKIEARKAELEKDRVAREEAERARLEKLKDAEEQLAEDKEELDRKRAELEADQAALVEKIRALAEREEEEQRKLDELEDERKKIEEARQTFVDDEQKLSELESEHKQIEEERDELAAKQQELEEEV</sequence>
<name>A0ABQ5KMR5_9EUKA</name>
<organism evidence="3 4">
    <name type="scientific">Aduncisulcus paluster</name>
    <dbReference type="NCBI Taxonomy" id="2918883"/>
    <lineage>
        <taxon>Eukaryota</taxon>
        <taxon>Metamonada</taxon>
        <taxon>Carpediemonas-like organisms</taxon>
        <taxon>Aduncisulcus</taxon>
    </lineage>
</organism>
<feature type="compositionally biased region" description="Basic and acidic residues" evidence="2">
    <location>
        <begin position="676"/>
        <end position="691"/>
    </location>
</feature>